<dbReference type="EMBL" id="FORU01000008">
    <property type="protein sequence ID" value="SFJ46307.1"/>
    <property type="molecule type" value="Genomic_DNA"/>
</dbReference>
<keyword evidence="3" id="KW-1185">Reference proteome</keyword>
<gene>
    <name evidence="2" type="ORF">SAMN04487893_10845</name>
</gene>
<name>A0A1I3RM29_9FLAO</name>
<organism evidence="2 3">
    <name type="scientific">Myroides guanonis</name>
    <dbReference type="NCBI Taxonomy" id="1150112"/>
    <lineage>
        <taxon>Bacteria</taxon>
        <taxon>Pseudomonadati</taxon>
        <taxon>Bacteroidota</taxon>
        <taxon>Flavobacteriia</taxon>
        <taxon>Flavobacteriales</taxon>
        <taxon>Flavobacteriaceae</taxon>
        <taxon>Myroides</taxon>
    </lineage>
</organism>
<protein>
    <submittedName>
        <fullName evidence="2">Uncharacterized protein</fullName>
    </submittedName>
</protein>
<dbReference type="STRING" id="1150112.SAMN04487893_10845"/>
<feature type="transmembrane region" description="Helical" evidence="1">
    <location>
        <begin position="92"/>
        <end position="112"/>
    </location>
</feature>
<dbReference type="RefSeq" id="WP_090679074.1">
    <property type="nucleotide sequence ID" value="NZ_FORU01000008.1"/>
</dbReference>
<feature type="transmembrane region" description="Helical" evidence="1">
    <location>
        <begin position="198"/>
        <end position="219"/>
    </location>
</feature>
<reference evidence="3" key="1">
    <citation type="submission" date="2016-10" db="EMBL/GenBank/DDBJ databases">
        <authorList>
            <person name="Varghese N."/>
            <person name="Submissions S."/>
        </authorList>
    </citation>
    <scope>NUCLEOTIDE SEQUENCE [LARGE SCALE GENOMIC DNA]</scope>
    <source>
        <strain evidence="3">DSM 26542</strain>
    </source>
</reference>
<dbReference type="AlphaFoldDB" id="A0A1I3RM29"/>
<feature type="transmembrane region" description="Helical" evidence="1">
    <location>
        <begin position="156"/>
        <end position="178"/>
    </location>
</feature>
<dbReference type="Proteomes" id="UP000243887">
    <property type="component" value="Unassembled WGS sequence"/>
</dbReference>
<accession>A0A1I3RM29</accession>
<keyword evidence="1" id="KW-0472">Membrane</keyword>
<evidence type="ECO:0000313" key="3">
    <source>
        <dbReference type="Proteomes" id="UP000243887"/>
    </source>
</evidence>
<proteinExistence type="predicted"/>
<evidence type="ECO:0000256" key="1">
    <source>
        <dbReference type="SAM" id="Phobius"/>
    </source>
</evidence>
<dbReference type="OrthoDB" id="662673at2"/>
<feature type="transmembrane region" description="Helical" evidence="1">
    <location>
        <begin position="118"/>
        <end position="136"/>
    </location>
</feature>
<evidence type="ECO:0000313" key="2">
    <source>
        <dbReference type="EMBL" id="SFJ46307.1"/>
    </source>
</evidence>
<keyword evidence="1" id="KW-0812">Transmembrane</keyword>
<keyword evidence="1" id="KW-1133">Transmembrane helix</keyword>
<sequence length="237" mass="27649">MKKVTEEQIKELHSFTKRRFVEYYDVELELVDHLANGIEEQWRAHPELSFDEALQKEYKKFGIFGFVGMIEKKQAELHNYYYKITFQALKDFFSIPKIVVTVAIFLLLFAFGTTFKEYASIGYGIVFYGLFVYTLVDGFRKMIVIKRRQKNAGKKWLIDSVANQFYAIPFGVIFINVFNISNSILGLRLDESLSPLRMVLASGFLTLFVLLFIITRTVIRPVLNSELEKAIRNHQLI</sequence>